<accession>A0A835Z977</accession>
<dbReference type="Pfam" id="PF00400">
    <property type="entry name" value="WD40"/>
    <property type="match status" value="3"/>
</dbReference>
<dbReference type="PANTHER" id="PTHR47822">
    <property type="entry name" value="CARBOHYDRATE BINDING DOMAIN CONTAINING PROTEIN"/>
    <property type="match status" value="1"/>
</dbReference>
<dbReference type="SMART" id="SM00320">
    <property type="entry name" value="WD40"/>
    <property type="match status" value="5"/>
</dbReference>
<evidence type="ECO:0000256" key="2">
    <source>
        <dbReference type="ARBA" id="ARBA00022737"/>
    </source>
</evidence>
<feature type="compositionally biased region" description="Low complexity" evidence="4">
    <location>
        <begin position="50"/>
        <end position="59"/>
    </location>
</feature>
<name>A0A835Z977_9STRA</name>
<gene>
    <name evidence="5" type="ORF">JKP88DRAFT_260095</name>
</gene>
<comment type="caution">
    <text evidence="5">The sequence shown here is derived from an EMBL/GenBank/DDBJ whole genome shotgun (WGS) entry which is preliminary data.</text>
</comment>
<dbReference type="PROSITE" id="PS50082">
    <property type="entry name" value="WD_REPEATS_2"/>
    <property type="match status" value="2"/>
</dbReference>
<feature type="repeat" description="WD" evidence="3">
    <location>
        <begin position="73"/>
        <end position="114"/>
    </location>
</feature>
<protein>
    <submittedName>
        <fullName evidence="5">WD40-repeat-containing domain protein</fullName>
    </submittedName>
</protein>
<dbReference type="OrthoDB" id="10251741at2759"/>
<evidence type="ECO:0000256" key="1">
    <source>
        <dbReference type="ARBA" id="ARBA00022574"/>
    </source>
</evidence>
<organism evidence="5 6">
    <name type="scientific">Tribonema minus</name>
    <dbReference type="NCBI Taxonomy" id="303371"/>
    <lineage>
        <taxon>Eukaryota</taxon>
        <taxon>Sar</taxon>
        <taxon>Stramenopiles</taxon>
        <taxon>Ochrophyta</taxon>
        <taxon>PX clade</taxon>
        <taxon>Xanthophyceae</taxon>
        <taxon>Tribonematales</taxon>
        <taxon>Tribonemataceae</taxon>
        <taxon>Tribonema</taxon>
    </lineage>
</organism>
<keyword evidence="1 3" id="KW-0853">WD repeat</keyword>
<feature type="repeat" description="WD" evidence="3">
    <location>
        <begin position="218"/>
        <end position="260"/>
    </location>
</feature>
<dbReference type="PROSITE" id="PS50294">
    <property type="entry name" value="WD_REPEATS_REGION"/>
    <property type="match status" value="1"/>
</dbReference>
<dbReference type="PROSITE" id="PS00678">
    <property type="entry name" value="WD_REPEATS_1"/>
    <property type="match status" value="1"/>
</dbReference>
<evidence type="ECO:0000256" key="3">
    <source>
        <dbReference type="PROSITE-ProRule" id="PRU00221"/>
    </source>
</evidence>
<dbReference type="InterPro" id="IPR036322">
    <property type="entry name" value="WD40_repeat_dom_sf"/>
</dbReference>
<evidence type="ECO:0000256" key="4">
    <source>
        <dbReference type="SAM" id="MobiDB-lite"/>
    </source>
</evidence>
<feature type="region of interest" description="Disordered" evidence="4">
    <location>
        <begin position="38"/>
        <end position="69"/>
    </location>
</feature>
<dbReference type="Proteomes" id="UP000664859">
    <property type="component" value="Unassembled WGS sequence"/>
</dbReference>
<dbReference type="SUPFAM" id="SSF50978">
    <property type="entry name" value="WD40 repeat-like"/>
    <property type="match status" value="1"/>
</dbReference>
<dbReference type="AlphaFoldDB" id="A0A835Z977"/>
<keyword evidence="6" id="KW-1185">Reference proteome</keyword>
<reference evidence="5" key="1">
    <citation type="submission" date="2021-02" db="EMBL/GenBank/DDBJ databases">
        <title>First Annotated Genome of the Yellow-green Alga Tribonema minus.</title>
        <authorList>
            <person name="Mahan K.M."/>
        </authorList>
    </citation>
    <scope>NUCLEOTIDE SEQUENCE</scope>
    <source>
        <strain evidence="5">UTEX B ZZ1240</strain>
    </source>
</reference>
<dbReference type="Gene3D" id="2.130.10.10">
    <property type="entry name" value="YVTN repeat-like/Quinoprotein amine dehydrogenase"/>
    <property type="match status" value="2"/>
</dbReference>
<dbReference type="EMBL" id="JAFCMP010000060">
    <property type="protein sequence ID" value="KAG5188926.1"/>
    <property type="molecule type" value="Genomic_DNA"/>
</dbReference>
<proteinExistence type="predicted"/>
<dbReference type="InterPro" id="IPR019775">
    <property type="entry name" value="WD40_repeat_CS"/>
</dbReference>
<sequence length="417" mass="42923">MAAEAKGGSAYPHLQINESEMFDSKLGGDYKLHDVAHSPTSAAGRRDSRSGAASAAGSKHGAGGPRLQASLTVSDNSSEIFCVRFSPDGKFLAAGCGDGAVRVFAVATGRLAYNLQGGSASALPCTALRFRPATAASKTRNVLVAVGAGGTVQHWHMTSGKCLSTLEADTQLYALDYRGDGGAFAAAGKDHTVRVYDETTKQEVARMKGGAGYGASATAGHSNRVFALKYVPRERDMVLTGGWDNTVQFWDARAGHSVRSIYGPHISGDALDVCNGEVLTGSWRPDDPLELWDYGSGKRISAVPWNGGSGGGGGGGAARPTLLYAAQLSGGRGDARARYAAAGGSGANEARVFDRRNGNALVGTVAGLSRGVFTLDFMPCGGGSAQDEGAPLKLAVAGGDASIRIIDIIEEDAGELY</sequence>
<evidence type="ECO:0000313" key="5">
    <source>
        <dbReference type="EMBL" id="KAG5188926.1"/>
    </source>
</evidence>
<evidence type="ECO:0000313" key="6">
    <source>
        <dbReference type="Proteomes" id="UP000664859"/>
    </source>
</evidence>
<dbReference type="PANTHER" id="PTHR47822:SF2">
    <property type="entry name" value="F-BOX AND WD-40 DOMAIN PROTEIN 7"/>
    <property type="match status" value="1"/>
</dbReference>
<dbReference type="InterPro" id="IPR015943">
    <property type="entry name" value="WD40/YVTN_repeat-like_dom_sf"/>
</dbReference>
<dbReference type="InterPro" id="IPR001680">
    <property type="entry name" value="WD40_rpt"/>
</dbReference>
<keyword evidence="2" id="KW-0677">Repeat</keyword>